<dbReference type="AlphaFoldDB" id="A0A9P6V0W6"/>
<feature type="region of interest" description="Disordered" evidence="1">
    <location>
        <begin position="248"/>
        <end position="298"/>
    </location>
</feature>
<keyword evidence="3" id="KW-1185">Reference proteome</keyword>
<protein>
    <submittedName>
        <fullName evidence="2">Uncharacterized protein</fullName>
    </submittedName>
</protein>
<feature type="region of interest" description="Disordered" evidence="1">
    <location>
        <begin position="185"/>
        <end position="222"/>
    </location>
</feature>
<feature type="compositionally biased region" description="Basic and acidic residues" evidence="1">
    <location>
        <begin position="32"/>
        <end position="42"/>
    </location>
</feature>
<evidence type="ECO:0000313" key="3">
    <source>
        <dbReference type="Proteomes" id="UP000738325"/>
    </source>
</evidence>
<organism evidence="2 3">
    <name type="scientific">Dissophora globulifera</name>
    <dbReference type="NCBI Taxonomy" id="979702"/>
    <lineage>
        <taxon>Eukaryota</taxon>
        <taxon>Fungi</taxon>
        <taxon>Fungi incertae sedis</taxon>
        <taxon>Mucoromycota</taxon>
        <taxon>Mortierellomycotina</taxon>
        <taxon>Mortierellomycetes</taxon>
        <taxon>Mortierellales</taxon>
        <taxon>Mortierellaceae</taxon>
        <taxon>Dissophora</taxon>
    </lineage>
</organism>
<proteinExistence type="predicted"/>
<feature type="region of interest" description="Disordered" evidence="1">
    <location>
        <begin position="1"/>
        <end position="75"/>
    </location>
</feature>
<sequence length="298" mass="33144">MTLEQVQQHVHRKQQSLLEEQVQQEQQQRMRQQRELQLELAKHRNAILARQTKEDEQQQKQHQQTAQRRDQDVNRVDNAAAETVKATAATTVESSANVEVQDREPSRPFVATRHRSVFGYRGPEQSGQNAVEPELQEPVATITMESRRVLFMITAENRVRLALLDYTPKQIDAMTPAQALAILSPGSQKQQEARLDCQETTPELSQDEQQQQQRNRDTDDHGLEMDIISTAQDTGGSASMLVVADVISSPDSHGHNYSHGHGGLVSSPSSTSPTPKAASSRRSTDNSSSSSSSSPSTF</sequence>
<feature type="compositionally biased region" description="Low complexity" evidence="1">
    <location>
        <begin position="15"/>
        <end position="30"/>
    </location>
</feature>
<evidence type="ECO:0000313" key="2">
    <source>
        <dbReference type="EMBL" id="KAG0330140.1"/>
    </source>
</evidence>
<dbReference type="EMBL" id="JAAAIP010000006">
    <property type="protein sequence ID" value="KAG0330140.1"/>
    <property type="molecule type" value="Genomic_DNA"/>
</dbReference>
<dbReference type="OrthoDB" id="2448986at2759"/>
<name>A0A9P6V0W6_9FUNG</name>
<dbReference type="Proteomes" id="UP000738325">
    <property type="component" value="Unassembled WGS sequence"/>
</dbReference>
<feature type="compositionally biased region" description="Low complexity" evidence="1">
    <location>
        <begin position="266"/>
        <end position="298"/>
    </location>
</feature>
<comment type="caution">
    <text evidence="2">The sequence shown here is derived from an EMBL/GenBank/DDBJ whole genome shotgun (WGS) entry which is preliminary data.</text>
</comment>
<evidence type="ECO:0000256" key="1">
    <source>
        <dbReference type="SAM" id="MobiDB-lite"/>
    </source>
</evidence>
<accession>A0A9P6V0W6</accession>
<gene>
    <name evidence="2" type="ORF">BGZ99_008003</name>
</gene>
<reference evidence="2" key="1">
    <citation type="journal article" date="2020" name="Fungal Divers.">
        <title>Resolving the Mortierellaceae phylogeny through synthesis of multi-gene phylogenetics and phylogenomics.</title>
        <authorList>
            <person name="Vandepol N."/>
            <person name="Liber J."/>
            <person name="Desiro A."/>
            <person name="Na H."/>
            <person name="Kennedy M."/>
            <person name="Barry K."/>
            <person name="Grigoriev I.V."/>
            <person name="Miller A.N."/>
            <person name="O'Donnell K."/>
            <person name="Stajich J.E."/>
            <person name="Bonito G."/>
        </authorList>
    </citation>
    <scope>NUCLEOTIDE SEQUENCE</scope>
    <source>
        <strain evidence="2">REB-010B</strain>
    </source>
</reference>